<dbReference type="PANTHER" id="PTHR45947">
    <property type="entry name" value="SULFOQUINOVOSYL TRANSFERASE SQD2"/>
    <property type="match status" value="1"/>
</dbReference>
<dbReference type="Pfam" id="PF13439">
    <property type="entry name" value="Glyco_transf_4"/>
    <property type="match status" value="1"/>
</dbReference>
<dbReference type="Gene3D" id="3.40.50.2000">
    <property type="entry name" value="Glycogen Phosphorylase B"/>
    <property type="match status" value="2"/>
</dbReference>
<comment type="caution">
    <text evidence="3">The sequence shown here is derived from an EMBL/GenBank/DDBJ whole genome shotgun (WGS) entry which is preliminary data.</text>
</comment>
<dbReference type="InterPro" id="IPR001296">
    <property type="entry name" value="Glyco_trans_1"/>
</dbReference>
<dbReference type="PANTHER" id="PTHR45947:SF3">
    <property type="entry name" value="SULFOQUINOVOSYL TRANSFERASE SQD2"/>
    <property type="match status" value="1"/>
</dbReference>
<dbReference type="CDD" id="cd03794">
    <property type="entry name" value="GT4_WbuB-like"/>
    <property type="match status" value="1"/>
</dbReference>
<name>A0ABW3KA85_9BACT</name>
<accession>A0ABW3KA85</accession>
<dbReference type="Pfam" id="PF00534">
    <property type="entry name" value="Glycos_transf_1"/>
    <property type="match status" value="1"/>
</dbReference>
<reference evidence="4" key="1">
    <citation type="journal article" date="2019" name="Int. J. Syst. Evol. Microbiol.">
        <title>The Global Catalogue of Microorganisms (GCM) 10K type strain sequencing project: providing services to taxonomists for standard genome sequencing and annotation.</title>
        <authorList>
            <consortium name="The Broad Institute Genomics Platform"/>
            <consortium name="The Broad Institute Genome Sequencing Center for Infectious Disease"/>
            <person name="Wu L."/>
            <person name="Ma J."/>
        </authorList>
    </citation>
    <scope>NUCLEOTIDE SEQUENCE [LARGE SCALE GENOMIC DNA]</scope>
    <source>
        <strain evidence="4">CCUG 58938</strain>
    </source>
</reference>
<evidence type="ECO:0000313" key="3">
    <source>
        <dbReference type="EMBL" id="MFD1003008.1"/>
    </source>
</evidence>
<keyword evidence="4" id="KW-1185">Reference proteome</keyword>
<evidence type="ECO:0000259" key="1">
    <source>
        <dbReference type="Pfam" id="PF00534"/>
    </source>
</evidence>
<evidence type="ECO:0000259" key="2">
    <source>
        <dbReference type="Pfam" id="PF13439"/>
    </source>
</evidence>
<feature type="domain" description="Glycosyltransferase subfamily 4-like N-terminal" evidence="2">
    <location>
        <begin position="136"/>
        <end position="213"/>
    </location>
</feature>
<dbReference type="EMBL" id="JBHTKA010000015">
    <property type="protein sequence ID" value="MFD1003008.1"/>
    <property type="molecule type" value="Genomic_DNA"/>
</dbReference>
<feature type="domain" description="Glycosyl transferase family 1" evidence="1">
    <location>
        <begin position="227"/>
        <end position="393"/>
    </location>
</feature>
<dbReference type="InterPro" id="IPR050194">
    <property type="entry name" value="Glycosyltransferase_grp1"/>
</dbReference>
<dbReference type="InterPro" id="IPR028098">
    <property type="entry name" value="Glyco_trans_4-like_N"/>
</dbReference>
<sequence>MIKKPDSVAKKSAIFIMPRSSKAWVGAEALWITVAGWSAAAARKFGNAWVLTSDRVASPEEVIHYPLGEQKPASTSKKKTLGQRVPLFIKTLLKDILLWRKSRQWNINKTFPWSDSGVAFVWQQHDLFEGPGKKIAAQLGVPLIVYVHAPVVWEAGKWGVKRPIWGVLLEKYQERKALQQADIVACVSEDVARKVIQMGIDPGKVLISPMSVDPFLFGSDNSSLSLRQSLGLDNKFVLGWTGSFRSFHGLDILINVFNKVYQQRNDAVLLLVGDGQEREGIARMVKELDLEKAVMFLGKKPFAEIPKYVSLFDIAIVSARSADDFHYSPLKLREYLAAGKPTLAPQAGEIPVMFSDNNHLLLYKVGDIDDSASKIITLMEDLSLRERLSRNGANYILSNGTWDYEMEKALRKIESNTKH</sequence>
<evidence type="ECO:0000313" key="4">
    <source>
        <dbReference type="Proteomes" id="UP001597112"/>
    </source>
</evidence>
<organism evidence="3 4">
    <name type="scientific">Ohtaekwangia kribbensis</name>
    <dbReference type="NCBI Taxonomy" id="688913"/>
    <lineage>
        <taxon>Bacteria</taxon>
        <taxon>Pseudomonadati</taxon>
        <taxon>Bacteroidota</taxon>
        <taxon>Cytophagia</taxon>
        <taxon>Cytophagales</taxon>
        <taxon>Fulvivirgaceae</taxon>
        <taxon>Ohtaekwangia</taxon>
    </lineage>
</organism>
<protein>
    <submittedName>
        <fullName evidence="3">Glycosyltransferase family 4 protein</fullName>
    </submittedName>
</protein>
<proteinExistence type="predicted"/>
<gene>
    <name evidence="3" type="ORF">ACFQ21_27025</name>
</gene>
<dbReference type="Proteomes" id="UP001597112">
    <property type="component" value="Unassembled WGS sequence"/>
</dbReference>
<dbReference type="RefSeq" id="WP_377585038.1">
    <property type="nucleotide sequence ID" value="NZ_JBHTKA010000015.1"/>
</dbReference>
<dbReference type="SUPFAM" id="SSF53756">
    <property type="entry name" value="UDP-Glycosyltransferase/glycogen phosphorylase"/>
    <property type="match status" value="1"/>
</dbReference>